<dbReference type="GO" id="GO:0019706">
    <property type="term" value="F:protein-cysteine S-palmitoyltransferase activity"/>
    <property type="evidence" value="ECO:0007669"/>
    <property type="project" value="UniProtKB-EC"/>
</dbReference>
<reference evidence="11" key="1">
    <citation type="submission" date="2012-12" db="EMBL/GenBank/DDBJ databases">
        <authorList>
            <person name="Hellsten U."/>
            <person name="Grimwood J."/>
            <person name="Chapman J.A."/>
            <person name="Shapiro H."/>
            <person name="Aerts A."/>
            <person name="Otillar R.P."/>
            <person name="Terry A.Y."/>
            <person name="Boore J.L."/>
            <person name="Simakov O."/>
            <person name="Marletaz F."/>
            <person name="Cho S.-J."/>
            <person name="Edsinger-Gonzales E."/>
            <person name="Havlak P."/>
            <person name="Kuo D.-H."/>
            <person name="Larsson T."/>
            <person name="Lv J."/>
            <person name="Arendt D."/>
            <person name="Savage R."/>
            <person name="Osoegawa K."/>
            <person name="de Jong P."/>
            <person name="Lindberg D.R."/>
            <person name="Seaver E.C."/>
            <person name="Weisblat D.A."/>
            <person name="Putnam N.H."/>
            <person name="Grigoriev I.V."/>
            <person name="Rokhsar D.S."/>
        </authorList>
    </citation>
    <scope>NUCLEOTIDE SEQUENCE</scope>
    <source>
        <strain evidence="11">I ESC-2004</strain>
    </source>
</reference>
<evidence type="ECO:0000256" key="1">
    <source>
        <dbReference type="ARBA" id="ARBA00004141"/>
    </source>
</evidence>
<evidence type="ECO:0000256" key="6">
    <source>
        <dbReference type="ARBA" id="ARBA00023315"/>
    </source>
</evidence>
<evidence type="ECO:0000256" key="7">
    <source>
        <dbReference type="RuleBase" id="RU079119"/>
    </source>
</evidence>
<dbReference type="HOGENOM" id="CLU_054274_0_0_1"/>
<feature type="transmembrane region" description="Helical" evidence="7">
    <location>
        <begin position="180"/>
        <end position="203"/>
    </location>
</feature>
<reference evidence="9 11" key="2">
    <citation type="journal article" date="2013" name="Nature">
        <title>Insights into bilaterian evolution from three spiralian genomes.</title>
        <authorList>
            <person name="Simakov O."/>
            <person name="Marletaz F."/>
            <person name="Cho S.J."/>
            <person name="Edsinger-Gonzales E."/>
            <person name="Havlak P."/>
            <person name="Hellsten U."/>
            <person name="Kuo D.H."/>
            <person name="Larsson T."/>
            <person name="Lv J."/>
            <person name="Arendt D."/>
            <person name="Savage R."/>
            <person name="Osoegawa K."/>
            <person name="de Jong P."/>
            <person name="Grimwood J."/>
            <person name="Chapman J.A."/>
            <person name="Shapiro H."/>
            <person name="Aerts A."/>
            <person name="Otillar R.P."/>
            <person name="Terry A.Y."/>
            <person name="Boore J.L."/>
            <person name="Grigoriev I.V."/>
            <person name="Lindberg D.R."/>
            <person name="Seaver E.C."/>
            <person name="Weisblat D.A."/>
            <person name="Putnam N.H."/>
            <person name="Rokhsar D.S."/>
        </authorList>
    </citation>
    <scope>NUCLEOTIDE SEQUENCE</scope>
    <source>
        <strain evidence="9 11">I ESC-2004</strain>
    </source>
</reference>
<dbReference type="EnsemblMetazoa" id="CapteT226578">
    <property type="protein sequence ID" value="CapteP226578"/>
    <property type="gene ID" value="CapteG226578"/>
</dbReference>
<dbReference type="EMBL" id="KB312243">
    <property type="protein sequence ID" value="ELT87603.1"/>
    <property type="molecule type" value="Genomic_DNA"/>
</dbReference>
<dbReference type="AlphaFoldDB" id="R7T441"/>
<keyword evidence="6 7" id="KW-0012">Acyltransferase</keyword>
<organism evidence="9">
    <name type="scientific">Capitella teleta</name>
    <name type="common">Polychaete worm</name>
    <dbReference type="NCBI Taxonomy" id="283909"/>
    <lineage>
        <taxon>Eukaryota</taxon>
        <taxon>Metazoa</taxon>
        <taxon>Spiralia</taxon>
        <taxon>Lophotrochozoa</taxon>
        <taxon>Annelida</taxon>
        <taxon>Polychaeta</taxon>
        <taxon>Sedentaria</taxon>
        <taxon>Scolecida</taxon>
        <taxon>Capitellidae</taxon>
        <taxon>Capitella</taxon>
    </lineage>
</organism>
<dbReference type="Pfam" id="PF01529">
    <property type="entry name" value="DHHC"/>
    <property type="match status" value="1"/>
</dbReference>
<dbReference type="EMBL" id="AMQN01003601">
    <property type="status" value="NOT_ANNOTATED_CDS"/>
    <property type="molecule type" value="Genomic_DNA"/>
</dbReference>
<evidence type="ECO:0000256" key="4">
    <source>
        <dbReference type="ARBA" id="ARBA00022989"/>
    </source>
</evidence>
<dbReference type="EC" id="2.3.1.225" evidence="7"/>
<evidence type="ECO:0000259" key="8">
    <source>
        <dbReference type="Pfam" id="PF01529"/>
    </source>
</evidence>
<reference evidence="10" key="3">
    <citation type="submission" date="2015-06" db="UniProtKB">
        <authorList>
            <consortium name="EnsemblMetazoa"/>
        </authorList>
    </citation>
    <scope>IDENTIFICATION</scope>
</reference>
<keyword evidence="5 7" id="KW-0472">Membrane</keyword>
<evidence type="ECO:0000256" key="3">
    <source>
        <dbReference type="ARBA" id="ARBA00022692"/>
    </source>
</evidence>
<accession>R7T441</accession>
<feature type="domain" description="Palmitoyltransferase DHHC" evidence="8">
    <location>
        <begin position="135"/>
        <end position="275"/>
    </location>
</feature>
<keyword evidence="4 7" id="KW-1133">Transmembrane helix</keyword>
<sequence length="352" mass="40904">MAQLKWRGGLLWQHCKLRLKEEYFVFRLTYHSLFFNSLTSWSTVADTSIEPLMWLVDHFVRYLGPAFVVLVMCLTTSVVVIFYTCLLPHKLSESVPWTVYHICFGHWILVNIVFHYFKAAFTDPGSPPPKIPEITSICKKCIGPKAPRTHHCSVCNKCILKMDHHCPWLNNCVGHYNHRYFFLFCFYMWLGTVYVSFCAYPLFKNHFYADQAENNAHADEIELAVKGKELPAGMYAHHFIMYEFMLCSAVSVALLLLLLWHAHLINKAETSIEMHINRSEVARCKEKGIIYCNPYDFGAKNNWLRFLGIDQPGRSFFRHVMLPSSHLPSENGLRWDLATDRSERSPEGILLL</sequence>
<dbReference type="FunCoup" id="R7T441">
    <property type="interactions" value="2047"/>
</dbReference>
<evidence type="ECO:0000313" key="10">
    <source>
        <dbReference type="EnsemblMetazoa" id="CapteP226578"/>
    </source>
</evidence>
<dbReference type="STRING" id="283909.R7T441"/>
<gene>
    <name evidence="9" type="ORF">CAPTEDRAFT_226578</name>
</gene>
<dbReference type="OrthoDB" id="331948at2759"/>
<comment type="similarity">
    <text evidence="7">Belongs to the DHHC palmitoyltransferase family.</text>
</comment>
<evidence type="ECO:0000313" key="11">
    <source>
        <dbReference type="Proteomes" id="UP000014760"/>
    </source>
</evidence>
<dbReference type="InterPro" id="IPR039859">
    <property type="entry name" value="PFA4/ZDH16/20/ERF2-like"/>
</dbReference>
<evidence type="ECO:0000313" key="9">
    <source>
        <dbReference type="EMBL" id="ELT87603.1"/>
    </source>
</evidence>
<feature type="transmembrane region" description="Helical" evidence="7">
    <location>
        <begin position="98"/>
        <end position="117"/>
    </location>
</feature>
<dbReference type="PROSITE" id="PS50216">
    <property type="entry name" value="DHHC"/>
    <property type="match status" value="1"/>
</dbReference>
<dbReference type="InterPro" id="IPR001594">
    <property type="entry name" value="Palmitoyltrfase_DHHC"/>
</dbReference>
<dbReference type="Proteomes" id="UP000014760">
    <property type="component" value="Unassembled WGS sequence"/>
</dbReference>
<feature type="transmembrane region" description="Helical" evidence="7">
    <location>
        <begin position="239"/>
        <end position="260"/>
    </location>
</feature>
<evidence type="ECO:0000256" key="5">
    <source>
        <dbReference type="ARBA" id="ARBA00023136"/>
    </source>
</evidence>
<keyword evidence="3 7" id="KW-0812">Transmembrane</keyword>
<feature type="transmembrane region" description="Helical" evidence="7">
    <location>
        <begin position="62"/>
        <end position="86"/>
    </location>
</feature>
<comment type="domain">
    <text evidence="7">The DHHC domain is required for palmitoyltransferase activity.</text>
</comment>
<dbReference type="OMA" id="APFEDEW"/>
<dbReference type="PANTHER" id="PTHR12246">
    <property type="entry name" value="PALMITOYLTRANSFERASE ZDHHC16"/>
    <property type="match status" value="1"/>
</dbReference>
<comment type="subcellular location">
    <subcellularLocation>
        <location evidence="1">Membrane</location>
        <topology evidence="1">Multi-pass membrane protein</topology>
    </subcellularLocation>
</comment>
<keyword evidence="2 7" id="KW-0808">Transferase</keyword>
<comment type="catalytic activity">
    <reaction evidence="7">
        <text>L-cysteinyl-[protein] + hexadecanoyl-CoA = S-hexadecanoyl-L-cysteinyl-[protein] + CoA</text>
        <dbReference type="Rhea" id="RHEA:36683"/>
        <dbReference type="Rhea" id="RHEA-COMP:10131"/>
        <dbReference type="Rhea" id="RHEA-COMP:11032"/>
        <dbReference type="ChEBI" id="CHEBI:29950"/>
        <dbReference type="ChEBI" id="CHEBI:57287"/>
        <dbReference type="ChEBI" id="CHEBI:57379"/>
        <dbReference type="ChEBI" id="CHEBI:74151"/>
        <dbReference type="EC" id="2.3.1.225"/>
    </reaction>
</comment>
<dbReference type="GO" id="GO:0016020">
    <property type="term" value="C:membrane"/>
    <property type="evidence" value="ECO:0007669"/>
    <property type="project" value="UniProtKB-SubCell"/>
</dbReference>
<evidence type="ECO:0000256" key="2">
    <source>
        <dbReference type="ARBA" id="ARBA00022679"/>
    </source>
</evidence>
<proteinExistence type="inferred from homology"/>
<name>R7T441_CAPTE</name>
<keyword evidence="11" id="KW-1185">Reference proteome</keyword>
<protein>
    <recommendedName>
        <fullName evidence="7">Palmitoyltransferase</fullName>
        <ecNumber evidence="7">2.3.1.225</ecNumber>
    </recommendedName>
</protein>